<evidence type="ECO:0000313" key="4">
    <source>
        <dbReference type="Proteomes" id="UP000571084"/>
    </source>
</evidence>
<accession>A0A840RWG0</accession>
<evidence type="ECO:0000256" key="1">
    <source>
        <dbReference type="SAM" id="MobiDB-lite"/>
    </source>
</evidence>
<dbReference type="Pfam" id="PF02195">
    <property type="entry name" value="ParB_N"/>
    <property type="match status" value="1"/>
</dbReference>
<dbReference type="RefSeq" id="WP_168055747.1">
    <property type="nucleotide sequence ID" value="NZ_JAAOZT010000007.1"/>
</dbReference>
<keyword evidence="4" id="KW-1185">Reference proteome</keyword>
<evidence type="ECO:0000259" key="2">
    <source>
        <dbReference type="SMART" id="SM00470"/>
    </source>
</evidence>
<dbReference type="Proteomes" id="UP000571084">
    <property type="component" value="Unassembled WGS sequence"/>
</dbReference>
<dbReference type="InterPro" id="IPR036086">
    <property type="entry name" value="ParB/Sulfiredoxin_sf"/>
</dbReference>
<sequence length="308" mass="34027">MTKEILSLDLDSIAIGGGTQARVEINQSAVAEYAEFILADGELPPVIVFEDGVQIWLADGFHRYHAHRKAQQTHIQCEVRSGTQRDAQLFAAGANASHGLRRTNDDKRKSVMMLLSDAEWSAWSQEKIAKECGVSTGFVSKLINDPSLHREEMGKSATRTVERNGKTYEQNTANIGAKQKSTGLNPIPSVFDPVPFPVTPADEALIGDSDEPTASLADAYDEMTIKHDLLEKEVMRLNAICESDDKLAASMAELTKQTALVVYMKQQADSKQGEYKARADAVTYWKGQAEKEKKRADRAEKEVARLTK</sequence>
<feature type="domain" description="ParB-like N-terminal" evidence="2">
    <location>
        <begin position="6"/>
        <end position="96"/>
    </location>
</feature>
<gene>
    <name evidence="3" type="ORF">HNR39_002642</name>
</gene>
<dbReference type="AlphaFoldDB" id="A0A840RWG0"/>
<comment type="caution">
    <text evidence="3">The sequence shown here is derived from an EMBL/GenBank/DDBJ whole genome shotgun (WGS) entry which is preliminary data.</text>
</comment>
<dbReference type="EMBL" id="JACHHQ010000005">
    <property type="protein sequence ID" value="MBB5200800.1"/>
    <property type="molecule type" value="Genomic_DNA"/>
</dbReference>
<dbReference type="SMART" id="SM00470">
    <property type="entry name" value="ParB"/>
    <property type="match status" value="1"/>
</dbReference>
<dbReference type="SUPFAM" id="SSF110849">
    <property type="entry name" value="ParB/Sulfiredoxin"/>
    <property type="match status" value="1"/>
</dbReference>
<evidence type="ECO:0000313" key="3">
    <source>
        <dbReference type="EMBL" id="MBB5200800.1"/>
    </source>
</evidence>
<feature type="compositionally biased region" description="Basic and acidic residues" evidence="1">
    <location>
        <begin position="288"/>
        <end position="308"/>
    </location>
</feature>
<dbReference type="Gene3D" id="3.90.1530.30">
    <property type="match status" value="1"/>
</dbReference>
<organism evidence="3 4">
    <name type="scientific">Glaciimonas immobilis</name>
    <dbReference type="NCBI Taxonomy" id="728004"/>
    <lineage>
        <taxon>Bacteria</taxon>
        <taxon>Pseudomonadati</taxon>
        <taxon>Pseudomonadota</taxon>
        <taxon>Betaproteobacteria</taxon>
        <taxon>Burkholderiales</taxon>
        <taxon>Oxalobacteraceae</taxon>
        <taxon>Glaciimonas</taxon>
    </lineage>
</organism>
<dbReference type="InterPro" id="IPR003115">
    <property type="entry name" value="ParB_N"/>
</dbReference>
<protein>
    <recommendedName>
        <fullName evidence="2">ParB-like N-terminal domain-containing protein</fullName>
    </recommendedName>
</protein>
<reference evidence="3 4" key="1">
    <citation type="submission" date="2020-08" db="EMBL/GenBank/DDBJ databases">
        <title>Genomic Encyclopedia of Type Strains, Phase IV (KMG-IV): sequencing the most valuable type-strain genomes for metagenomic binning, comparative biology and taxonomic classification.</title>
        <authorList>
            <person name="Goeker M."/>
        </authorList>
    </citation>
    <scope>NUCLEOTIDE SEQUENCE [LARGE SCALE GENOMIC DNA]</scope>
    <source>
        <strain evidence="3 4">DSM 23240</strain>
    </source>
</reference>
<proteinExistence type="predicted"/>
<name>A0A840RWG0_9BURK</name>
<feature type="region of interest" description="Disordered" evidence="1">
    <location>
        <begin position="287"/>
        <end position="308"/>
    </location>
</feature>